<dbReference type="InterPro" id="IPR036388">
    <property type="entry name" value="WH-like_DNA-bd_sf"/>
</dbReference>
<dbReference type="Gene3D" id="1.10.10.10">
    <property type="entry name" value="Winged helix-like DNA-binding domain superfamily/Winged helix DNA-binding domain"/>
    <property type="match status" value="1"/>
</dbReference>
<dbReference type="Pfam" id="PF25583">
    <property type="entry name" value="WCX"/>
    <property type="match status" value="1"/>
</dbReference>
<evidence type="ECO:0000256" key="1">
    <source>
        <dbReference type="ARBA" id="ARBA00023015"/>
    </source>
</evidence>
<dbReference type="PROSITE" id="PS51000">
    <property type="entry name" value="HTH_DEOR_2"/>
    <property type="match status" value="1"/>
</dbReference>
<gene>
    <name evidence="4" type="ORF">GCM10009788_14850</name>
</gene>
<reference evidence="4 5" key="1">
    <citation type="journal article" date="2019" name="Int. J. Syst. Evol. Microbiol.">
        <title>The Global Catalogue of Microorganisms (GCM) 10K type strain sequencing project: providing services to taxonomists for standard genome sequencing and annotation.</title>
        <authorList>
            <consortium name="The Broad Institute Genomics Platform"/>
            <consortium name="The Broad Institute Genome Sequencing Center for Infectious Disease"/>
            <person name="Wu L."/>
            <person name="Ma J."/>
        </authorList>
    </citation>
    <scope>NUCLEOTIDE SEQUENCE [LARGE SCALE GENOMIC DNA]</scope>
    <source>
        <strain evidence="4 5">JCM 14942</strain>
    </source>
</reference>
<dbReference type="RefSeq" id="WP_344111628.1">
    <property type="nucleotide sequence ID" value="NZ_BAAAOR010000012.1"/>
</dbReference>
<evidence type="ECO:0000259" key="3">
    <source>
        <dbReference type="PROSITE" id="PS51000"/>
    </source>
</evidence>
<dbReference type="InterPro" id="IPR013196">
    <property type="entry name" value="HTH_11"/>
</dbReference>
<dbReference type="PIRSF" id="PIRSF016838">
    <property type="entry name" value="PafC"/>
    <property type="match status" value="1"/>
</dbReference>
<name>A0ABN2A4Z5_9ACTN</name>
<dbReference type="InterPro" id="IPR057727">
    <property type="entry name" value="WCX_dom"/>
</dbReference>
<dbReference type="PROSITE" id="PS52050">
    <property type="entry name" value="WYL"/>
    <property type="match status" value="1"/>
</dbReference>
<dbReference type="EMBL" id="BAAAOR010000012">
    <property type="protein sequence ID" value="GAA1511485.1"/>
    <property type="molecule type" value="Genomic_DNA"/>
</dbReference>
<dbReference type="InterPro" id="IPR001034">
    <property type="entry name" value="DeoR_HTH"/>
</dbReference>
<dbReference type="SUPFAM" id="SSF46785">
    <property type="entry name" value="Winged helix' DNA-binding domain"/>
    <property type="match status" value="1"/>
</dbReference>
<organism evidence="4 5">
    <name type="scientific">Nocardioides humi</name>
    <dbReference type="NCBI Taxonomy" id="449461"/>
    <lineage>
        <taxon>Bacteria</taxon>
        <taxon>Bacillati</taxon>
        <taxon>Actinomycetota</taxon>
        <taxon>Actinomycetes</taxon>
        <taxon>Propionibacteriales</taxon>
        <taxon>Nocardioidaceae</taxon>
        <taxon>Nocardioides</taxon>
    </lineage>
</organism>
<dbReference type="Proteomes" id="UP001500842">
    <property type="component" value="Unassembled WGS sequence"/>
</dbReference>
<dbReference type="Pfam" id="PF13280">
    <property type="entry name" value="WYL"/>
    <property type="match status" value="1"/>
</dbReference>
<feature type="domain" description="HTH deoR-type" evidence="3">
    <location>
        <begin position="2"/>
        <end position="60"/>
    </location>
</feature>
<dbReference type="Pfam" id="PF08279">
    <property type="entry name" value="HTH_11"/>
    <property type="match status" value="1"/>
</dbReference>
<evidence type="ECO:0000256" key="2">
    <source>
        <dbReference type="ARBA" id="ARBA00023163"/>
    </source>
</evidence>
<dbReference type="InterPro" id="IPR051534">
    <property type="entry name" value="CBASS_pafABC_assoc_protein"/>
</dbReference>
<dbReference type="PANTHER" id="PTHR34580">
    <property type="match status" value="1"/>
</dbReference>
<accession>A0ABN2A4Z5</accession>
<dbReference type="InterPro" id="IPR028349">
    <property type="entry name" value="PafC-like"/>
</dbReference>
<evidence type="ECO:0000313" key="4">
    <source>
        <dbReference type="EMBL" id="GAA1511485.1"/>
    </source>
</evidence>
<proteinExistence type="predicted"/>
<dbReference type="InterPro" id="IPR036390">
    <property type="entry name" value="WH_DNA-bd_sf"/>
</dbReference>
<keyword evidence="5" id="KW-1185">Reference proteome</keyword>
<sequence length="331" mass="36083">MRADRLLRLLALLQRHRRLTAARLAAELEVSERTVLRDMEALSAAGVPVYTEQGRGGGCVLLEDFTTRAAGLTPVEAQALFAWSARESVAELGLSGPLASGLAKIAASAPTTAVERAEAMGTVVHSDRRRWFSPADDVPLLPVLREATTQRRRLRARYTSAGAAAPATRTLHPIGLVDHSGRWYLVAEHRRQVRTYRVSRFAAATVLPTPVDLADPRPVAEIWADLRGGFEQESAQVTAVVTARRAAAPLLRRLLRMGLAPGTDIEVVGDPAPDGTETWRLRTTKPDVLTAMAVVYTPDLTLLEPVALREGLRRQAERALAHYPPDSGVRR</sequence>
<comment type="caution">
    <text evidence="4">The sequence shown here is derived from an EMBL/GenBank/DDBJ whole genome shotgun (WGS) entry which is preliminary data.</text>
</comment>
<keyword evidence="1" id="KW-0805">Transcription regulation</keyword>
<evidence type="ECO:0000313" key="5">
    <source>
        <dbReference type="Proteomes" id="UP001500842"/>
    </source>
</evidence>
<keyword evidence="2" id="KW-0804">Transcription</keyword>
<protein>
    <submittedName>
        <fullName evidence="4">WYL domain-containing protein</fullName>
    </submittedName>
</protein>
<dbReference type="PANTHER" id="PTHR34580:SF1">
    <property type="entry name" value="PROTEIN PAFC"/>
    <property type="match status" value="1"/>
</dbReference>
<dbReference type="InterPro" id="IPR026881">
    <property type="entry name" value="WYL_dom"/>
</dbReference>